<evidence type="ECO:0000313" key="3">
    <source>
        <dbReference type="Proteomes" id="UP000325684"/>
    </source>
</evidence>
<organism evidence="2 3">
    <name type="scientific">Microvirga brassicacearum</name>
    <dbReference type="NCBI Taxonomy" id="2580413"/>
    <lineage>
        <taxon>Bacteria</taxon>
        <taxon>Pseudomonadati</taxon>
        <taxon>Pseudomonadota</taxon>
        <taxon>Alphaproteobacteria</taxon>
        <taxon>Hyphomicrobiales</taxon>
        <taxon>Methylobacteriaceae</taxon>
        <taxon>Microvirga</taxon>
    </lineage>
</organism>
<keyword evidence="3" id="KW-1185">Reference proteome</keyword>
<feature type="domain" description="GmrSD restriction endonucleases N-terminal" evidence="1">
    <location>
        <begin position="56"/>
        <end position="201"/>
    </location>
</feature>
<dbReference type="RefSeq" id="WP_150948946.1">
    <property type="nucleotide sequence ID" value="NZ_VCMV01000064.1"/>
</dbReference>
<name>A0A5N3P4G8_9HYPH</name>
<proteinExistence type="predicted"/>
<dbReference type="Proteomes" id="UP000325684">
    <property type="component" value="Unassembled WGS sequence"/>
</dbReference>
<reference evidence="2 3" key="1">
    <citation type="journal article" date="2019" name="Microorganisms">
        <title>Genome Insights into the Novel Species Microvirga brassicacearum, a Rapeseed Endophyte with Biotechnological Potential.</title>
        <authorList>
            <person name="Jimenez-Gomez A."/>
            <person name="Saati-Santamaria Z."/>
            <person name="Igual J.M."/>
            <person name="Rivas R."/>
            <person name="Mateos P.F."/>
            <person name="Garcia-Fraile P."/>
        </authorList>
    </citation>
    <scope>NUCLEOTIDE SEQUENCE [LARGE SCALE GENOMIC DNA]</scope>
    <source>
        <strain evidence="2 3">CDVBN77</strain>
    </source>
</reference>
<accession>A0A5N3P4G8</accession>
<comment type="caution">
    <text evidence="2">The sequence shown here is derived from an EMBL/GenBank/DDBJ whole genome shotgun (WGS) entry which is preliminary data.</text>
</comment>
<dbReference type="OrthoDB" id="9787127at2"/>
<evidence type="ECO:0000259" key="1">
    <source>
        <dbReference type="Pfam" id="PF03235"/>
    </source>
</evidence>
<sequence>MSTDAPEDIRDDDVRKDEFDLALEEGVEDETLLDDPGATKFSISSYGADYTVDSLVKRMRGEAFRVPDFQRQFVWTYKHASKFIESLLMGLPVPGIFLYKEADTNEHLVIDGQQRLRTLQAFYDGVLRGKEFKLQGVREPWLNRTYKTLDPADVLKLDDSIVHATIFKQDKPEDVLDSIYFVFERINTGGIRLSPQEIRNCVSLGPFIKRVRELNQFPAWRAVFASQNNRAKDEELIVRFFALYRDGEKYARPMNGFLNKFSAAMNEVGMDELDRLSEVFRTTIDKVNSAIGPRAFRIIRALNAAAFDAVMVGLAKRLDAGPAPSDGEVGRAYETLVNNDEFRQACERATADEENVRKRLALATAAFAGI</sequence>
<dbReference type="PANTHER" id="PTHR39639:SF1">
    <property type="entry name" value="DUF262 DOMAIN-CONTAINING PROTEIN"/>
    <property type="match status" value="1"/>
</dbReference>
<gene>
    <name evidence="2" type="ORF">FEZ63_22260</name>
</gene>
<protein>
    <submittedName>
        <fullName evidence="2">DUF262 domain-containing protein</fullName>
    </submittedName>
</protein>
<evidence type="ECO:0000313" key="2">
    <source>
        <dbReference type="EMBL" id="KAB0264648.1"/>
    </source>
</evidence>
<dbReference type="EMBL" id="VCMV01000064">
    <property type="protein sequence ID" value="KAB0264648.1"/>
    <property type="molecule type" value="Genomic_DNA"/>
</dbReference>
<dbReference type="PANTHER" id="PTHR39639">
    <property type="entry name" value="CHROMOSOME 16, WHOLE GENOME SHOTGUN SEQUENCE"/>
    <property type="match status" value="1"/>
</dbReference>
<dbReference type="Pfam" id="PF03235">
    <property type="entry name" value="GmrSD_N"/>
    <property type="match status" value="1"/>
</dbReference>
<dbReference type="AlphaFoldDB" id="A0A5N3P4G8"/>
<dbReference type="InterPro" id="IPR004919">
    <property type="entry name" value="GmrSD_N"/>
</dbReference>